<evidence type="ECO:0000256" key="1">
    <source>
        <dbReference type="SAM" id="Phobius"/>
    </source>
</evidence>
<accession>A0A2P2QL22</accession>
<reference evidence="2" key="1">
    <citation type="submission" date="2018-02" db="EMBL/GenBank/DDBJ databases">
        <title>Rhizophora mucronata_Transcriptome.</title>
        <authorList>
            <person name="Meera S.P."/>
            <person name="Sreeshan A."/>
            <person name="Augustine A."/>
        </authorList>
    </citation>
    <scope>NUCLEOTIDE SEQUENCE</scope>
    <source>
        <tissue evidence="2">Leaf</tissue>
    </source>
</reference>
<name>A0A2P2QL22_RHIMU</name>
<proteinExistence type="predicted"/>
<dbReference type="EMBL" id="GGEC01087207">
    <property type="protein sequence ID" value="MBX67691.1"/>
    <property type="molecule type" value="Transcribed_RNA"/>
</dbReference>
<organism evidence="2">
    <name type="scientific">Rhizophora mucronata</name>
    <name type="common">Asiatic mangrove</name>
    <dbReference type="NCBI Taxonomy" id="61149"/>
    <lineage>
        <taxon>Eukaryota</taxon>
        <taxon>Viridiplantae</taxon>
        <taxon>Streptophyta</taxon>
        <taxon>Embryophyta</taxon>
        <taxon>Tracheophyta</taxon>
        <taxon>Spermatophyta</taxon>
        <taxon>Magnoliopsida</taxon>
        <taxon>eudicotyledons</taxon>
        <taxon>Gunneridae</taxon>
        <taxon>Pentapetalae</taxon>
        <taxon>rosids</taxon>
        <taxon>fabids</taxon>
        <taxon>Malpighiales</taxon>
        <taxon>Rhizophoraceae</taxon>
        <taxon>Rhizophora</taxon>
    </lineage>
</organism>
<keyword evidence="1" id="KW-0472">Membrane</keyword>
<keyword evidence="1" id="KW-1133">Transmembrane helix</keyword>
<dbReference type="AlphaFoldDB" id="A0A2P2QL22"/>
<feature type="transmembrane region" description="Helical" evidence="1">
    <location>
        <begin position="16"/>
        <end position="35"/>
    </location>
</feature>
<keyword evidence="1" id="KW-0812">Transmembrane</keyword>
<sequence>MTREVMHYFHLPMHNLLPLLAVFCMRALLQLLYFCRTLQIQTFLVQLSHPNYTFSIFFFLPG</sequence>
<evidence type="ECO:0000313" key="2">
    <source>
        <dbReference type="EMBL" id="MBX67691.1"/>
    </source>
</evidence>
<protein>
    <submittedName>
        <fullName evidence="2">Uncharacterized protein</fullName>
    </submittedName>
</protein>